<gene>
    <name evidence="2" type="primary">RvY_17682-1</name>
    <name evidence="2" type="synonym">RvY_17682.1</name>
    <name evidence="2" type="ORF">RvY_17682</name>
</gene>
<keyword evidence="3" id="KW-1185">Reference proteome</keyword>
<organism evidence="2 3">
    <name type="scientific">Ramazzottius varieornatus</name>
    <name type="common">Water bear</name>
    <name type="synonym">Tardigrade</name>
    <dbReference type="NCBI Taxonomy" id="947166"/>
    <lineage>
        <taxon>Eukaryota</taxon>
        <taxon>Metazoa</taxon>
        <taxon>Ecdysozoa</taxon>
        <taxon>Tardigrada</taxon>
        <taxon>Eutardigrada</taxon>
        <taxon>Parachela</taxon>
        <taxon>Hypsibioidea</taxon>
        <taxon>Ramazzottiidae</taxon>
        <taxon>Ramazzottius</taxon>
    </lineage>
</organism>
<protein>
    <submittedName>
        <fullName evidence="2">Uncharacterized protein</fullName>
    </submittedName>
</protein>
<evidence type="ECO:0000313" key="2">
    <source>
        <dbReference type="EMBL" id="GAV07902.1"/>
    </source>
</evidence>
<dbReference type="Proteomes" id="UP000186922">
    <property type="component" value="Unassembled WGS sequence"/>
</dbReference>
<name>A0A1D1W2Z1_RAMVA</name>
<evidence type="ECO:0000256" key="1">
    <source>
        <dbReference type="SAM" id="MobiDB-lite"/>
    </source>
</evidence>
<dbReference type="OrthoDB" id="8119704at2759"/>
<reference evidence="2 3" key="1">
    <citation type="journal article" date="2016" name="Nat. Commun.">
        <title>Extremotolerant tardigrade genome and improved radiotolerance of human cultured cells by tardigrade-unique protein.</title>
        <authorList>
            <person name="Hashimoto T."/>
            <person name="Horikawa D.D."/>
            <person name="Saito Y."/>
            <person name="Kuwahara H."/>
            <person name="Kozuka-Hata H."/>
            <person name="Shin-I T."/>
            <person name="Minakuchi Y."/>
            <person name="Ohishi K."/>
            <person name="Motoyama A."/>
            <person name="Aizu T."/>
            <person name="Enomoto A."/>
            <person name="Kondo K."/>
            <person name="Tanaka S."/>
            <person name="Hara Y."/>
            <person name="Koshikawa S."/>
            <person name="Sagara H."/>
            <person name="Miura T."/>
            <person name="Yokobori S."/>
            <person name="Miyagawa K."/>
            <person name="Suzuki Y."/>
            <person name="Kubo T."/>
            <person name="Oyama M."/>
            <person name="Kohara Y."/>
            <person name="Fujiyama A."/>
            <person name="Arakawa K."/>
            <person name="Katayama T."/>
            <person name="Toyoda A."/>
            <person name="Kunieda T."/>
        </authorList>
    </citation>
    <scope>NUCLEOTIDE SEQUENCE [LARGE SCALE GENOMIC DNA]</scope>
    <source>
        <strain evidence="2 3">YOKOZUNA-1</strain>
    </source>
</reference>
<sequence length="135" mass="15230">MCKDLDAVMDKLETAKAISSSDTGWLPVTKLIDNKGKIEWRATLEAIPKYLPEKVEFPRFQNFNDGPVLFLRGDKSDYVTEKEMPGPTPTVPQKPLACIVKLLRNRDETITRKSDETITQRTSDVDRGPSVDFSS</sequence>
<accession>A0A1D1W2Z1</accession>
<dbReference type="AlphaFoldDB" id="A0A1D1W2Z1"/>
<evidence type="ECO:0000313" key="3">
    <source>
        <dbReference type="Proteomes" id="UP000186922"/>
    </source>
</evidence>
<comment type="caution">
    <text evidence="2">The sequence shown here is derived from an EMBL/GenBank/DDBJ whole genome shotgun (WGS) entry which is preliminary data.</text>
</comment>
<feature type="compositionally biased region" description="Basic and acidic residues" evidence="1">
    <location>
        <begin position="111"/>
        <end position="129"/>
    </location>
</feature>
<feature type="region of interest" description="Disordered" evidence="1">
    <location>
        <begin position="111"/>
        <end position="135"/>
    </location>
</feature>
<dbReference type="EMBL" id="BDGG01000016">
    <property type="protein sequence ID" value="GAV07902.1"/>
    <property type="molecule type" value="Genomic_DNA"/>
</dbReference>
<proteinExistence type="predicted"/>